<evidence type="ECO:0000313" key="6">
    <source>
        <dbReference type="EMBL" id="CUM95191.1"/>
    </source>
</evidence>
<dbReference type="EMBL" id="QRUN01000016">
    <property type="protein sequence ID" value="RGR67112.1"/>
    <property type="molecule type" value="Genomic_DNA"/>
</dbReference>
<dbReference type="CDD" id="cd03216">
    <property type="entry name" value="ABC_Carb_Monos_I"/>
    <property type="match status" value="1"/>
</dbReference>
<organism evidence="5 10">
    <name type="scientific">Roseburia inulinivorans</name>
    <dbReference type="NCBI Taxonomy" id="360807"/>
    <lineage>
        <taxon>Bacteria</taxon>
        <taxon>Bacillati</taxon>
        <taxon>Bacillota</taxon>
        <taxon>Clostridia</taxon>
        <taxon>Lachnospirales</taxon>
        <taxon>Lachnospiraceae</taxon>
        <taxon>Roseburia</taxon>
    </lineage>
</organism>
<dbReference type="Proteomes" id="UP000095453">
    <property type="component" value="Unassembled WGS sequence"/>
</dbReference>
<dbReference type="PROSITE" id="PS50893">
    <property type="entry name" value="ABC_TRANSPORTER_2"/>
    <property type="match status" value="2"/>
</dbReference>
<dbReference type="PANTHER" id="PTHR43790">
    <property type="entry name" value="CARBOHYDRATE TRANSPORT ATP-BINDING PROTEIN MG119-RELATED"/>
    <property type="match status" value="1"/>
</dbReference>
<dbReference type="InterPro" id="IPR003593">
    <property type="entry name" value="AAA+_ATPase"/>
</dbReference>
<evidence type="ECO:0000313" key="11">
    <source>
        <dbReference type="Proteomes" id="UP000095453"/>
    </source>
</evidence>
<feature type="domain" description="ABC transporter" evidence="4">
    <location>
        <begin position="13"/>
        <end position="242"/>
    </location>
</feature>
<keyword evidence="5" id="KW-0378">Hydrolase</keyword>
<proteinExistence type="inferred from homology"/>
<evidence type="ECO:0000256" key="1">
    <source>
        <dbReference type="ARBA" id="ARBA00009404"/>
    </source>
</evidence>
<dbReference type="CDD" id="cd03215">
    <property type="entry name" value="ABC_Carb_Monos_II"/>
    <property type="match status" value="1"/>
</dbReference>
<dbReference type="EC" id="3.6.3.-" evidence="6"/>
<dbReference type="Proteomes" id="UP000283492">
    <property type="component" value="Unassembled WGS sequence"/>
</dbReference>
<dbReference type="OrthoDB" id="9771863at2"/>
<dbReference type="AlphaFoldDB" id="A0A0M6X0P3"/>
<dbReference type="Gene3D" id="3.40.50.300">
    <property type="entry name" value="P-loop containing nucleotide triphosphate hydrolases"/>
    <property type="match status" value="2"/>
</dbReference>
<keyword evidence="10" id="KW-1185">Reference proteome</keyword>
<dbReference type="RefSeq" id="WP_055040579.1">
    <property type="nucleotide sequence ID" value="NZ_CABJFX010000018.1"/>
</dbReference>
<evidence type="ECO:0000313" key="12">
    <source>
        <dbReference type="Proteomes" id="UP000266391"/>
    </source>
</evidence>
<dbReference type="Proteomes" id="UP000266391">
    <property type="component" value="Unassembled WGS sequence"/>
</dbReference>
<evidence type="ECO:0000313" key="14">
    <source>
        <dbReference type="Proteomes" id="UP000285820"/>
    </source>
</evidence>
<dbReference type="InterPro" id="IPR027417">
    <property type="entry name" value="P-loop_NTPase"/>
</dbReference>
<keyword evidence="3 5" id="KW-0067">ATP-binding</keyword>
<reference evidence="12 13" key="3">
    <citation type="submission" date="2018-08" db="EMBL/GenBank/DDBJ databases">
        <title>A genome reference for cultivated species of the human gut microbiota.</title>
        <authorList>
            <person name="Zou Y."/>
            <person name="Xue W."/>
            <person name="Luo G."/>
        </authorList>
    </citation>
    <scope>NUCLEOTIDE SEQUENCE [LARGE SCALE GENOMIC DNA]</scope>
    <source>
        <strain evidence="7 14">AF24-4</strain>
        <strain evidence="9 12">AM32-8LB</strain>
        <strain evidence="8 13">AM42-1AC</strain>
    </source>
</reference>
<name>A0A0M6X0P3_9FIRM</name>
<feature type="domain" description="ABC transporter" evidence="4">
    <location>
        <begin position="249"/>
        <end position="499"/>
    </location>
</feature>
<dbReference type="SUPFAM" id="SSF52540">
    <property type="entry name" value="P-loop containing nucleoside triphosphate hydrolases"/>
    <property type="match status" value="2"/>
</dbReference>
<dbReference type="Proteomes" id="UP000285820">
    <property type="component" value="Unassembled WGS sequence"/>
</dbReference>
<dbReference type="EMBL" id="QSFX01000018">
    <property type="protein sequence ID" value="RHA87739.1"/>
    <property type="molecule type" value="Genomic_DNA"/>
</dbReference>
<evidence type="ECO:0000313" key="8">
    <source>
        <dbReference type="EMBL" id="RHA87739.1"/>
    </source>
</evidence>
<dbReference type="InterPro" id="IPR050107">
    <property type="entry name" value="ABC_carbohydrate_import_ATPase"/>
</dbReference>
<dbReference type="InterPro" id="IPR003439">
    <property type="entry name" value="ABC_transporter-like_ATP-bd"/>
</dbReference>
<dbReference type="GO" id="GO:0005524">
    <property type="term" value="F:ATP binding"/>
    <property type="evidence" value="ECO:0007669"/>
    <property type="project" value="UniProtKB-KW"/>
</dbReference>
<dbReference type="SMART" id="SM00382">
    <property type="entry name" value="AAA"/>
    <property type="match status" value="2"/>
</dbReference>
<evidence type="ECO:0000313" key="5">
    <source>
        <dbReference type="EMBL" id="CRL43348.1"/>
    </source>
</evidence>
<dbReference type="GO" id="GO:0016887">
    <property type="term" value="F:ATP hydrolysis activity"/>
    <property type="evidence" value="ECO:0007669"/>
    <property type="project" value="InterPro"/>
</dbReference>
<dbReference type="PANTHER" id="PTHR43790:SF2">
    <property type="entry name" value="AUTOINDUCER 2 IMPORT ATP-BINDING PROTEIN LSRA"/>
    <property type="match status" value="1"/>
</dbReference>
<evidence type="ECO:0000259" key="4">
    <source>
        <dbReference type="PROSITE" id="PS50893"/>
    </source>
</evidence>
<evidence type="ECO:0000313" key="13">
    <source>
        <dbReference type="Proteomes" id="UP000283492"/>
    </source>
</evidence>
<dbReference type="EC" id="3.6.3.17" evidence="5"/>
<keyword evidence="2" id="KW-0547">Nucleotide-binding</keyword>
<evidence type="ECO:0000256" key="3">
    <source>
        <dbReference type="ARBA" id="ARBA00022840"/>
    </source>
</evidence>
<protein>
    <submittedName>
        <fullName evidence="6">Autoinducer 2 import ATP-binding protein LsrA</fullName>
        <ecNumber evidence="6">3.6.3.-</ecNumber>
    </submittedName>
    <submittedName>
        <fullName evidence="5">Monosaccharide ABC transporter ATP-binding protein, CUT2 family (TC 3.A.1.2.-)</fullName>
        <ecNumber evidence="5">3.6.3.17</ecNumber>
    </submittedName>
    <submittedName>
        <fullName evidence="7">Sugar ABC transporter ATP-binding protein</fullName>
    </submittedName>
</protein>
<dbReference type="EMBL" id="CYXX01000007">
    <property type="protein sequence ID" value="CUM95191.1"/>
    <property type="molecule type" value="Genomic_DNA"/>
</dbReference>
<dbReference type="EMBL" id="QSIQ01000014">
    <property type="protein sequence ID" value="RHD03041.1"/>
    <property type="molecule type" value="Genomic_DNA"/>
</dbReference>
<evidence type="ECO:0000313" key="9">
    <source>
        <dbReference type="EMBL" id="RHD03041.1"/>
    </source>
</evidence>
<reference evidence="5" key="1">
    <citation type="submission" date="2015-05" db="EMBL/GenBank/DDBJ databases">
        <authorList>
            <person name="Wang D.B."/>
            <person name="Wang M."/>
        </authorList>
    </citation>
    <scope>NUCLEOTIDE SEQUENCE [LARGE SCALE GENOMIC DNA]</scope>
    <source>
        <strain evidence="5">L1-83</strain>
    </source>
</reference>
<dbReference type="Pfam" id="PF00005">
    <property type="entry name" value="ABC_tran"/>
    <property type="match status" value="2"/>
</dbReference>
<evidence type="ECO:0000313" key="7">
    <source>
        <dbReference type="EMBL" id="RGR67112.1"/>
    </source>
</evidence>
<accession>A0A0M6X0P3</accession>
<gene>
    <name evidence="6" type="primary">lsrA</name>
    <name evidence="9" type="ORF">DW813_09965</name>
    <name evidence="8" type="ORF">DW914_10715</name>
    <name evidence="7" type="ORF">DWY29_11105</name>
    <name evidence="6" type="ORF">ERS852444_01224</name>
    <name evidence="5" type="ORF">RIL183_09621</name>
</gene>
<evidence type="ECO:0000313" key="10">
    <source>
        <dbReference type="Proteomes" id="UP000049828"/>
    </source>
</evidence>
<comment type="similarity">
    <text evidence="1">Belongs to the ABC transporter superfamily. AI-2 autoinducer porter (TC 3.A.1.2.8) family.</text>
</comment>
<dbReference type="Proteomes" id="UP000049828">
    <property type="component" value="Unassembled WGS sequence"/>
</dbReference>
<dbReference type="EMBL" id="CVRS01000129">
    <property type="protein sequence ID" value="CRL43348.1"/>
    <property type="molecule type" value="Genomic_DNA"/>
</dbReference>
<sequence length="505" mass="55200">MENNKKPDAENLLQVCDIYKSFGDNAVLKGMTLSLASGEVLSLIGGNGAGKSTLMKIIMGIYTHDSGKVIVNGKEMTAGKTTEALSSGVYMVPQEPLLFPNMTVEENILIGFTKPQSELHKELVDTMKKIGWNLELNRKANTLSIAEQQLVELLRGLLRHAKILILDEPTSALTFKEVESLFKVVKDLKAQGIGIIYITHRLDEVFEISTDVGIMRDGRITLMGKIEEFTKAALVKGLLPDATDQQEIVNKNTVDYSKDPVLELKNYSGYGFKDISLKVYPGEILGVAGVVGAGRTEMAQTIFGMDKVLGGKVYLDGNDITGLSTQKVMKAGVNYVSEDRHADGIFKISSVAYNITSGVLSESFMGKVFLNQKKEKSLTQQYIDDFRIKVTGQEQEVGSLSGGNQQKVVIGHALATNPKLIILDEPTRGIDAGARTDVYNIIKGLSKKGLAVLLISSDMEEIIELSDRAVTIHQGRLNCEFDRADINQENLTKASFGVIGKEKES</sequence>
<reference evidence="10" key="2">
    <citation type="submission" date="2015-05" db="EMBL/GenBank/DDBJ databases">
        <authorList>
            <consortium name="Pathogen Informatics"/>
        </authorList>
    </citation>
    <scope>NUCLEOTIDE SEQUENCE [LARGE SCALE GENOMIC DNA]</scope>
    <source>
        <strain evidence="6 11">2789STDY5608887</strain>
        <strain evidence="10">L1-83</strain>
    </source>
</reference>
<evidence type="ECO:0000256" key="2">
    <source>
        <dbReference type="ARBA" id="ARBA00022741"/>
    </source>
</evidence>